<evidence type="ECO:0000313" key="4">
    <source>
        <dbReference type="RefSeq" id="XP_028143706.1"/>
    </source>
</evidence>
<dbReference type="SUPFAM" id="SSF56112">
    <property type="entry name" value="Protein kinase-like (PK-like)"/>
    <property type="match status" value="1"/>
</dbReference>
<accession>A0A6P7G442</accession>
<evidence type="ECO:0000259" key="1">
    <source>
        <dbReference type="SMART" id="SM00220"/>
    </source>
</evidence>
<organism evidence="4">
    <name type="scientific">Diabrotica virgifera virgifera</name>
    <name type="common">western corn rootworm</name>
    <dbReference type="NCBI Taxonomy" id="50390"/>
    <lineage>
        <taxon>Eukaryota</taxon>
        <taxon>Metazoa</taxon>
        <taxon>Ecdysozoa</taxon>
        <taxon>Arthropoda</taxon>
        <taxon>Hexapoda</taxon>
        <taxon>Insecta</taxon>
        <taxon>Pterygota</taxon>
        <taxon>Neoptera</taxon>
        <taxon>Endopterygota</taxon>
        <taxon>Coleoptera</taxon>
        <taxon>Polyphaga</taxon>
        <taxon>Cucujiformia</taxon>
        <taxon>Chrysomeloidea</taxon>
        <taxon>Chrysomelidae</taxon>
        <taxon>Galerucinae</taxon>
        <taxon>Diabroticina</taxon>
        <taxon>Diabroticites</taxon>
        <taxon>Diabrotica</taxon>
    </lineage>
</organism>
<dbReference type="InterPro" id="IPR011009">
    <property type="entry name" value="Kinase-like_dom_sf"/>
</dbReference>
<dbReference type="KEGG" id="dvv:114337463"/>
<name>A0A6P7G442_DIAVI</name>
<dbReference type="GO" id="GO:0004672">
    <property type="term" value="F:protein kinase activity"/>
    <property type="evidence" value="ECO:0007669"/>
    <property type="project" value="InterPro"/>
</dbReference>
<reference evidence="4" key="1">
    <citation type="submission" date="2025-04" db="UniProtKB">
        <authorList>
            <consortium name="RefSeq"/>
        </authorList>
    </citation>
    <scope>IDENTIFICATION</scope>
    <source>
        <tissue evidence="4">Whole insect</tissue>
    </source>
</reference>
<evidence type="ECO:0000313" key="3">
    <source>
        <dbReference type="Proteomes" id="UP001652700"/>
    </source>
</evidence>
<dbReference type="InParanoid" id="A0A6P7G442"/>
<dbReference type="Gene3D" id="3.30.200.20">
    <property type="entry name" value="Phosphorylase Kinase, domain 1"/>
    <property type="match status" value="1"/>
</dbReference>
<feature type="domain" description="Protein kinase" evidence="1">
    <location>
        <begin position="6"/>
        <end position="238"/>
    </location>
</feature>
<protein>
    <submittedName>
        <fullName evidence="4">G2-specific protein kinase fin1-like</fullName>
    </submittedName>
</protein>
<gene>
    <name evidence="4" type="primary">LOC114337463</name>
</gene>
<dbReference type="AlphaFoldDB" id="A0A6P7G442"/>
<dbReference type="InterPro" id="IPR000719">
    <property type="entry name" value="Prot_kinase_dom"/>
</dbReference>
<dbReference type="EnsemblMetazoa" id="XM_050653631.1">
    <property type="protein sequence ID" value="XP_050509588.1"/>
    <property type="gene ID" value="LOC114337463"/>
</dbReference>
<evidence type="ECO:0000313" key="2">
    <source>
        <dbReference type="EnsemblMetazoa" id="XP_028143706.1"/>
    </source>
</evidence>
<proteinExistence type="predicted"/>
<reference evidence="2" key="2">
    <citation type="submission" date="2025-05" db="UniProtKB">
        <authorList>
            <consortium name="EnsemblMetazoa"/>
        </authorList>
    </citation>
    <scope>IDENTIFICATION</scope>
</reference>
<dbReference type="RefSeq" id="XP_028143706.1">
    <property type="nucleotide sequence ID" value="XM_028287905.1"/>
</dbReference>
<dbReference type="Proteomes" id="UP001652700">
    <property type="component" value="Unplaced"/>
</dbReference>
<dbReference type="Gene3D" id="1.10.510.10">
    <property type="entry name" value="Transferase(Phosphotransferase) domain 1"/>
    <property type="match status" value="1"/>
</dbReference>
<dbReference type="SMART" id="SM00220">
    <property type="entry name" value="S_TKc"/>
    <property type="match status" value="1"/>
</dbReference>
<dbReference type="EnsemblMetazoa" id="XM_028287905.2">
    <property type="protein sequence ID" value="XP_028143706.1"/>
    <property type="gene ID" value="LOC114337463"/>
</dbReference>
<dbReference type="GeneID" id="114337463"/>
<sequence length="463" mass="54284">MSIHNYEIVRELDKENNNDTRSFKVKEKSTGHYYLCYVIDFQYLNKQQCAIMEETIKVRSTLVHPHLLNFHELIRDVKSSLLYVLVQYCRHGSLRNLVDVALRENSRICEEFLCRVIYQIALFIKTNHTLINLNIENIFFDEEYNVKLFNFNVTTKSKITKSSVLGIMLFEICSLSKFRKNNFETELKNCINIYSKDFLAFVTNLIKDSCDLKKIIDKILCNSTLLSKATHWHKNKLLIKIGDKNHHLQIAERNEGSHSMHIERLWEKDLLLKRKEKELQEREYKLVSKEKEIYLLEKKLKEGLKCNCNKDINDKPDLDSTYVSIGDSVIVCTTSTNTNNIKPVTFTKTVTEKRIKFKGHSPLKDIHFNRRSAKFTKTCKAASNKSMMNSEWVSCSTDTDKSSLTSQKQLFRSYEKHSKDIPYSGGPKPMQWTEENKRNAFELLRRLNSNQENIPPEVKHTNL</sequence>
<dbReference type="RefSeq" id="XP_050509588.1">
    <property type="nucleotide sequence ID" value="XM_050653631.1"/>
</dbReference>
<dbReference type="GO" id="GO:0005524">
    <property type="term" value="F:ATP binding"/>
    <property type="evidence" value="ECO:0007669"/>
    <property type="project" value="InterPro"/>
</dbReference>
<keyword evidence="3" id="KW-1185">Reference proteome</keyword>